<dbReference type="RefSeq" id="WP_073046231.1">
    <property type="nucleotide sequence ID" value="NZ_FRCJ01000005.1"/>
</dbReference>
<sequence length="1145" mass="130807">MKYSDIVTLRSMRPAYNIQEEGLGEWKTFIANDQFNEILYSMIKAVRNNDADNHKSMWIAGTYGTGKSHAGAVLKHLFCDPVDDIREYVEDEYKKDKYDKLRSAILNVRMQKRLFPVNMYGQQSIAHEEDLSLQLQKEIKSALNAAGLDIVVQTDFDTLVQHIDEQPAIWQSLIDNNIILSSVAPDLKKLKQLLMAGNPEVLDRVRNAQRLAGIDIRLQGNNIQQWIFEVQEKLHENGFDGLLIIWDEFTEIMTSSIAKRLIVQLQEISEAMMNPENDSYFLFISHPSAILSLNEDEREKTKGRYHYKTYNMEPVSAFKIMSKKFKVVDDDAYRLRKDRFFSLHSDLLNVFSETSANTEETIDNIKNLFPLHPSTANLATYYAREAGSSSRSVFEFLASDTVREFLDNEDNFANERTITCDLLWDYVQEYFESDTTRFGAVTERYNSHHLAVEAAGENYLKVFKGILLLNALNNIANSDTVTPSTENIESLFVGTEVEQELNDILEFLNDKSIIQRQPNGNYSILFTALPGEEIQKIKEELMSSNYLYTDQVIKFGDAARLSFDKNFKQVNRPLSYQFFSKQGNEYTLLSKIENTQRDAKSYEIFLAILVAKTQSEMFELKDIAERNSQEERFKNTVFVVMEAYLTDKNYERFIEYQANAQCAQRHGLANQQKTYAKNASDMITEWTTRMKGSNVTFYLRGDSMTISGSKISSTINMTIAPSIFEAGPESLEIVRSKSSVTYWKKASVKATVDTILSFNTKQDILASPSCGGQARHVEYLLQDSVDDNLEWKSDIDPNHPLKKVCDYVDEWLSGRHTNKNQTFNLGEKLVGLTEPPFGLFQSYASMAMVAFAMRKYVNQIFDTNGKQRTAQHLVDDVVEMFKAWESGKTSQKLNFMFESKEAGKLCKHLISMFSLKKLKGYSDISSLKDARWAIQHEYAKDKGYPLWALKYCTSEYNTEKMKQLVDDVIKVVSDPESMKNPQLLNNTISGYEEQKIEWGNLLIEKNGGNYKEGFDNFMKGVEIVNLQDNEISEAMDYLQGHLEGEVGLWKELEVREKLKDWRISQQPTGAGSFGGFNSGGGNVPISTGEGGFVGVSEEPADITSKRNELAEKIKMIPSNEIKEIISEIIEKENGFILDVLLKYVQ</sequence>
<accession>A0A1M7L0F1</accession>
<dbReference type="Proteomes" id="UP000184280">
    <property type="component" value="Unassembled WGS sequence"/>
</dbReference>
<dbReference type="AlphaFoldDB" id="A0A1M7L0F1"/>
<dbReference type="EMBL" id="FRCJ01000005">
    <property type="protein sequence ID" value="SHM71312.1"/>
    <property type="molecule type" value="Genomic_DNA"/>
</dbReference>
<proteinExistence type="predicted"/>
<evidence type="ECO:0000313" key="1">
    <source>
        <dbReference type="EMBL" id="SHM71312.1"/>
    </source>
</evidence>
<organism evidence="1 2">
    <name type="scientific">Xylanibacter ruminicola</name>
    <name type="common">Prevotella ruminicola</name>
    <dbReference type="NCBI Taxonomy" id="839"/>
    <lineage>
        <taxon>Bacteria</taxon>
        <taxon>Pseudomonadati</taxon>
        <taxon>Bacteroidota</taxon>
        <taxon>Bacteroidia</taxon>
        <taxon>Bacteroidales</taxon>
        <taxon>Prevotellaceae</taxon>
        <taxon>Xylanibacter</taxon>
    </lineage>
</organism>
<reference evidence="1 2" key="1">
    <citation type="submission" date="2016-11" db="EMBL/GenBank/DDBJ databases">
        <authorList>
            <person name="Jaros S."/>
            <person name="Januszkiewicz K."/>
            <person name="Wedrychowicz H."/>
        </authorList>
    </citation>
    <scope>NUCLEOTIDE SEQUENCE [LARGE SCALE GENOMIC DNA]</scope>
    <source>
        <strain evidence="1 2">BPI-34</strain>
    </source>
</reference>
<evidence type="ECO:0000313" key="2">
    <source>
        <dbReference type="Proteomes" id="UP000184280"/>
    </source>
</evidence>
<name>A0A1M7L0F1_XYLRU</name>
<protein>
    <submittedName>
        <fullName evidence="1">Uncharacterized protein</fullName>
    </submittedName>
</protein>
<gene>
    <name evidence="1" type="ORF">SAMN04488494_2491</name>
</gene>
<dbReference type="OrthoDB" id="9812271at2"/>